<comment type="similarity">
    <text evidence="4 5">Belongs to the RlpA family.</text>
</comment>
<proteinExistence type="inferred from homology"/>
<dbReference type="OrthoDB" id="9779128at2"/>
<keyword evidence="2 4" id="KW-0456">Lyase</keyword>
<dbReference type="InterPro" id="IPR036908">
    <property type="entry name" value="RlpA-like_sf"/>
</dbReference>
<dbReference type="CDD" id="cd22268">
    <property type="entry name" value="DPBB_RlpA-like"/>
    <property type="match status" value="1"/>
</dbReference>
<comment type="caution">
    <text evidence="8">The sequence shown here is derived from an EMBL/GenBank/DDBJ whole genome shotgun (WGS) entry which is preliminary data.</text>
</comment>
<comment type="function">
    <text evidence="4">Lytic transglycosylase with a strong preference for naked glycan strands that lack stem peptides.</text>
</comment>
<gene>
    <name evidence="4" type="primary">rlpA</name>
    <name evidence="8" type="ORF">CODIS_17880</name>
</gene>
<dbReference type="PROSITE" id="PS51724">
    <property type="entry name" value="SPOR"/>
    <property type="match status" value="1"/>
</dbReference>
<dbReference type="HAMAP" id="MF_02071">
    <property type="entry name" value="RlpA"/>
    <property type="match status" value="1"/>
</dbReference>
<keyword evidence="1" id="KW-0732">Signal</keyword>
<dbReference type="Gene3D" id="3.30.70.1070">
    <property type="entry name" value="Sporulation related repeat"/>
    <property type="match status" value="1"/>
</dbReference>
<dbReference type="NCBIfam" id="TIGR00413">
    <property type="entry name" value="rlpA"/>
    <property type="match status" value="1"/>
</dbReference>
<dbReference type="GO" id="GO:0008932">
    <property type="term" value="F:lytic endotransglycosylase activity"/>
    <property type="evidence" value="ECO:0007669"/>
    <property type="project" value="UniProtKB-UniRule"/>
</dbReference>
<dbReference type="PANTHER" id="PTHR34183:SF1">
    <property type="entry name" value="ENDOLYTIC PEPTIDOGLYCAN TRANSGLYCOSYLASE RLPA"/>
    <property type="match status" value="1"/>
</dbReference>
<accession>A0A7Z1AGD6</accession>
<evidence type="ECO:0000256" key="5">
    <source>
        <dbReference type="RuleBase" id="RU003495"/>
    </source>
</evidence>
<dbReference type="GO" id="GO:0009279">
    <property type="term" value="C:cell outer membrane"/>
    <property type="evidence" value="ECO:0007669"/>
    <property type="project" value="TreeGrafter"/>
</dbReference>
<evidence type="ECO:0000259" key="7">
    <source>
        <dbReference type="PROSITE" id="PS51724"/>
    </source>
</evidence>
<evidence type="ECO:0000313" key="8">
    <source>
        <dbReference type="EMBL" id="ODJ88014.1"/>
    </source>
</evidence>
<dbReference type="Proteomes" id="UP000094769">
    <property type="component" value="Unassembled WGS sequence"/>
</dbReference>
<feature type="region of interest" description="Disordered" evidence="6">
    <location>
        <begin position="32"/>
        <end position="66"/>
    </location>
</feature>
<dbReference type="Gene3D" id="2.40.40.10">
    <property type="entry name" value="RlpA-like domain"/>
    <property type="match status" value="1"/>
</dbReference>
<name>A0A7Z1AGD6_9GAMM</name>
<evidence type="ECO:0000313" key="9">
    <source>
        <dbReference type="Proteomes" id="UP000094769"/>
    </source>
</evidence>
<dbReference type="AlphaFoldDB" id="A0A7Z1AGD6"/>
<dbReference type="InterPro" id="IPR007730">
    <property type="entry name" value="SPOR-like_dom"/>
</dbReference>
<evidence type="ECO:0000256" key="2">
    <source>
        <dbReference type="ARBA" id="ARBA00023239"/>
    </source>
</evidence>
<dbReference type="GO" id="GO:0000270">
    <property type="term" value="P:peptidoglycan metabolic process"/>
    <property type="evidence" value="ECO:0007669"/>
    <property type="project" value="UniProtKB-UniRule"/>
</dbReference>
<dbReference type="InterPro" id="IPR034718">
    <property type="entry name" value="RlpA"/>
</dbReference>
<protein>
    <recommendedName>
        <fullName evidence="4">Endolytic peptidoglycan transglycosylase RlpA</fullName>
        <ecNumber evidence="4">4.2.2.-</ecNumber>
    </recommendedName>
</protein>
<sequence length="282" mass="30907">MSTQLPARVLTKTIVVAFCGTILISACSTSKVGRSPARDGISHRHPPPADMATIPDAVPKNEPKSRYGNPESYEVFGKRYYTMAHSRGYNARGIASWYGSKFHGQRTSSGETYDMYAMTAAHKTLPLPSYVRVTNLKNNRSVVVKVNDRGPFHDNRLIDLSYTAAWKLGITGEGTGLVEVVSLDPGSKIAPVRAKPVKLRKGNMLPELFLQVGAFGSSENAQRLKKRLEEHLQASVLIEDSAHPERPVYRVQVGPIASVELADHLSQKLGKLGIANPHVVIR</sequence>
<evidence type="ECO:0000256" key="1">
    <source>
        <dbReference type="ARBA" id="ARBA00022729"/>
    </source>
</evidence>
<dbReference type="EC" id="4.2.2.-" evidence="4"/>
<dbReference type="GO" id="GO:0071555">
    <property type="term" value="P:cell wall organization"/>
    <property type="evidence" value="ECO:0007669"/>
    <property type="project" value="UniProtKB-KW"/>
</dbReference>
<dbReference type="PANTHER" id="PTHR34183">
    <property type="entry name" value="ENDOLYTIC PEPTIDOGLYCAN TRANSGLYCOSYLASE RLPA"/>
    <property type="match status" value="1"/>
</dbReference>
<dbReference type="InterPro" id="IPR036680">
    <property type="entry name" value="SPOR-like_sf"/>
</dbReference>
<keyword evidence="9" id="KW-1185">Reference proteome</keyword>
<dbReference type="RefSeq" id="WP_154723061.1">
    <property type="nucleotide sequence ID" value="NZ_MARB01000008.1"/>
</dbReference>
<dbReference type="InterPro" id="IPR009009">
    <property type="entry name" value="RlpA-like_DPBB"/>
</dbReference>
<dbReference type="SUPFAM" id="SSF110997">
    <property type="entry name" value="Sporulation related repeat"/>
    <property type="match status" value="1"/>
</dbReference>
<dbReference type="InterPro" id="IPR012997">
    <property type="entry name" value="RplA"/>
</dbReference>
<evidence type="ECO:0000256" key="6">
    <source>
        <dbReference type="SAM" id="MobiDB-lite"/>
    </source>
</evidence>
<feature type="domain" description="SPOR" evidence="7">
    <location>
        <begin position="202"/>
        <end position="282"/>
    </location>
</feature>
<reference evidence="8 9" key="1">
    <citation type="submission" date="2016-06" db="EMBL/GenBank/DDBJ databases">
        <title>Genome sequence of endosymbiont of Candidatus Endolucinida thiodiazotropha.</title>
        <authorList>
            <person name="Poehlein A."/>
            <person name="Koenig S."/>
            <person name="Heiden S.E."/>
            <person name="Thuermer A."/>
            <person name="Voget S."/>
            <person name="Daniel R."/>
            <person name="Markert S."/>
            <person name="Gros O."/>
            <person name="Schweder T."/>
        </authorList>
    </citation>
    <scope>NUCLEOTIDE SEQUENCE [LARGE SCALE GENOMIC DNA]</scope>
    <source>
        <strain evidence="8 9">COS</strain>
    </source>
</reference>
<dbReference type="Pfam" id="PF03330">
    <property type="entry name" value="DPBB_1"/>
    <property type="match status" value="1"/>
</dbReference>
<dbReference type="SUPFAM" id="SSF50685">
    <property type="entry name" value="Barwin-like endoglucanases"/>
    <property type="match status" value="1"/>
</dbReference>
<dbReference type="GO" id="GO:0042834">
    <property type="term" value="F:peptidoglycan binding"/>
    <property type="evidence" value="ECO:0007669"/>
    <property type="project" value="InterPro"/>
</dbReference>
<evidence type="ECO:0000256" key="4">
    <source>
        <dbReference type="HAMAP-Rule" id="MF_02071"/>
    </source>
</evidence>
<dbReference type="FunFam" id="2.40.40.10:FF:000003">
    <property type="entry name" value="Endolytic peptidoglycan transglycosylase RlpA"/>
    <property type="match status" value="1"/>
</dbReference>
<keyword evidence="3 4" id="KW-0961">Cell wall biogenesis/degradation</keyword>
<dbReference type="EMBL" id="MARB01000008">
    <property type="protein sequence ID" value="ODJ88014.1"/>
    <property type="molecule type" value="Genomic_DNA"/>
</dbReference>
<organism evidence="8 9">
    <name type="scientific">Candidatus Thiodiazotropha endolucinida</name>
    <dbReference type="NCBI Taxonomy" id="1655433"/>
    <lineage>
        <taxon>Bacteria</taxon>
        <taxon>Pseudomonadati</taxon>
        <taxon>Pseudomonadota</taxon>
        <taxon>Gammaproteobacteria</taxon>
        <taxon>Chromatiales</taxon>
        <taxon>Sedimenticolaceae</taxon>
        <taxon>Candidatus Thiodiazotropha</taxon>
    </lineage>
</organism>
<dbReference type="Pfam" id="PF05036">
    <property type="entry name" value="SPOR"/>
    <property type="match status" value="1"/>
</dbReference>
<evidence type="ECO:0000256" key="3">
    <source>
        <dbReference type="ARBA" id="ARBA00023316"/>
    </source>
</evidence>